<dbReference type="GO" id="GO:0005886">
    <property type="term" value="C:plasma membrane"/>
    <property type="evidence" value="ECO:0007669"/>
    <property type="project" value="TreeGrafter"/>
</dbReference>
<gene>
    <name evidence="3" type="ORF">EV383_2135</name>
</gene>
<dbReference type="GO" id="GO:0052621">
    <property type="term" value="F:diguanylate cyclase activity"/>
    <property type="evidence" value="ECO:0007669"/>
    <property type="project" value="TreeGrafter"/>
</dbReference>
<dbReference type="GO" id="GO:1902201">
    <property type="term" value="P:negative regulation of bacterial-type flagellum-dependent cell motility"/>
    <property type="evidence" value="ECO:0007669"/>
    <property type="project" value="TreeGrafter"/>
</dbReference>
<feature type="transmembrane region" description="Helical" evidence="1">
    <location>
        <begin position="212"/>
        <end position="237"/>
    </location>
</feature>
<dbReference type="SMART" id="SM00267">
    <property type="entry name" value="GGDEF"/>
    <property type="match status" value="1"/>
</dbReference>
<keyword evidence="1" id="KW-0472">Membrane</keyword>
<accession>A0A4Q7UWK4</accession>
<proteinExistence type="predicted"/>
<dbReference type="PANTHER" id="PTHR45138:SF9">
    <property type="entry name" value="DIGUANYLATE CYCLASE DGCM-RELATED"/>
    <property type="match status" value="1"/>
</dbReference>
<dbReference type="InterPro" id="IPR043128">
    <property type="entry name" value="Rev_trsase/Diguanyl_cyclase"/>
</dbReference>
<feature type="transmembrane region" description="Helical" evidence="1">
    <location>
        <begin position="164"/>
        <end position="191"/>
    </location>
</feature>
<dbReference type="InterPro" id="IPR000160">
    <property type="entry name" value="GGDEF_dom"/>
</dbReference>
<dbReference type="InterPro" id="IPR029787">
    <property type="entry name" value="Nucleotide_cyclase"/>
</dbReference>
<keyword evidence="1" id="KW-1133">Transmembrane helix</keyword>
<dbReference type="CDD" id="cd01949">
    <property type="entry name" value="GGDEF"/>
    <property type="match status" value="1"/>
</dbReference>
<organism evidence="3 4">
    <name type="scientific">Pseudonocardia sediminis</name>
    <dbReference type="NCBI Taxonomy" id="1397368"/>
    <lineage>
        <taxon>Bacteria</taxon>
        <taxon>Bacillati</taxon>
        <taxon>Actinomycetota</taxon>
        <taxon>Actinomycetes</taxon>
        <taxon>Pseudonocardiales</taxon>
        <taxon>Pseudonocardiaceae</taxon>
        <taxon>Pseudonocardia</taxon>
    </lineage>
</organism>
<keyword evidence="4" id="KW-1185">Reference proteome</keyword>
<feature type="transmembrane region" description="Helical" evidence="1">
    <location>
        <begin position="140"/>
        <end position="158"/>
    </location>
</feature>
<dbReference type="AlphaFoldDB" id="A0A4Q7UWK4"/>
<dbReference type="NCBIfam" id="TIGR00254">
    <property type="entry name" value="GGDEF"/>
    <property type="match status" value="1"/>
</dbReference>
<dbReference type="PROSITE" id="PS50887">
    <property type="entry name" value="GGDEF"/>
    <property type="match status" value="1"/>
</dbReference>
<dbReference type="SUPFAM" id="SSF55073">
    <property type="entry name" value="Nucleotide cyclase"/>
    <property type="match status" value="1"/>
</dbReference>
<comment type="caution">
    <text evidence="3">The sequence shown here is derived from an EMBL/GenBank/DDBJ whole genome shotgun (WGS) entry which is preliminary data.</text>
</comment>
<dbReference type="Proteomes" id="UP000291591">
    <property type="component" value="Unassembled WGS sequence"/>
</dbReference>
<feature type="transmembrane region" description="Helical" evidence="1">
    <location>
        <begin position="22"/>
        <end position="45"/>
    </location>
</feature>
<dbReference type="GO" id="GO:0043709">
    <property type="term" value="P:cell adhesion involved in single-species biofilm formation"/>
    <property type="evidence" value="ECO:0007669"/>
    <property type="project" value="TreeGrafter"/>
</dbReference>
<reference evidence="3 4" key="1">
    <citation type="submission" date="2019-02" db="EMBL/GenBank/DDBJ databases">
        <title>Sequencing the genomes of 1000 actinobacteria strains.</title>
        <authorList>
            <person name="Klenk H.-P."/>
        </authorList>
    </citation>
    <scope>NUCLEOTIDE SEQUENCE [LARGE SCALE GENOMIC DNA]</scope>
    <source>
        <strain evidence="3 4">DSM 45779</strain>
    </source>
</reference>
<dbReference type="EMBL" id="SHKL01000001">
    <property type="protein sequence ID" value="RZT85271.1"/>
    <property type="molecule type" value="Genomic_DNA"/>
</dbReference>
<feature type="transmembrane region" description="Helical" evidence="1">
    <location>
        <begin position="95"/>
        <end position="120"/>
    </location>
</feature>
<evidence type="ECO:0000313" key="4">
    <source>
        <dbReference type="Proteomes" id="UP000291591"/>
    </source>
</evidence>
<keyword evidence="1" id="KW-0812">Transmembrane</keyword>
<protein>
    <submittedName>
        <fullName evidence="3">Diguanylate cyclase (GGDEF)-like protein</fullName>
    </submittedName>
</protein>
<dbReference type="Pfam" id="PF00990">
    <property type="entry name" value="GGDEF"/>
    <property type="match status" value="1"/>
</dbReference>
<dbReference type="Gene3D" id="3.30.70.270">
    <property type="match status" value="1"/>
</dbReference>
<name>A0A4Q7UWK4_PSEST</name>
<dbReference type="PANTHER" id="PTHR45138">
    <property type="entry name" value="REGULATORY COMPONENTS OF SENSORY TRANSDUCTION SYSTEM"/>
    <property type="match status" value="1"/>
</dbReference>
<evidence type="ECO:0000256" key="1">
    <source>
        <dbReference type="SAM" id="Phobius"/>
    </source>
</evidence>
<dbReference type="FunFam" id="3.30.70.270:FF:000001">
    <property type="entry name" value="Diguanylate cyclase domain protein"/>
    <property type="match status" value="1"/>
</dbReference>
<evidence type="ECO:0000313" key="3">
    <source>
        <dbReference type="EMBL" id="RZT85271.1"/>
    </source>
</evidence>
<sequence>MPPVPSVHSPALRTPRSSIRSLPAAVVVVVLAVVATAAAVVVADLLRGAAPPSPAEAATGAVLLAAGVLHHEIALGVDRLRRRTPGVHHVDLNSVWTFAVAILLPPVAASAVVVGLYLYLHLRTRRPLRAPVHRHVYSTATIVLAVHAAAAVIALPGFGRLGSFALPVAVAAGLLAYTAVNTGLVLGVVALAGPGVRVLRVPGTGHEMALELATLCLGALAAGMLASSTPFVLLLVIPPILVLHRTMPLRDLEEQADTDAKTGLLNAAGWHTRAGRALDAVARERGTAGLLVLDLDMFKTVNDRHGHLAGDEVLGAIARTLRAEVRGHDLVGRFGGEEFVVLLPRLSGSADHAEVRRIADRIRRRVGEVRVEVSGPHGPRTIEAVTVSVGGAVFPHDGDGLTALVETADSALYAAKRAGRDTVRTGAHGFGPRGPRRPRS</sequence>
<evidence type="ECO:0000259" key="2">
    <source>
        <dbReference type="PROSITE" id="PS50887"/>
    </source>
</evidence>
<feature type="domain" description="GGDEF" evidence="2">
    <location>
        <begin position="286"/>
        <end position="428"/>
    </location>
</feature>
<dbReference type="InterPro" id="IPR050469">
    <property type="entry name" value="Diguanylate_Cyclase"/>
</dbReference>